<sequence>MATTAFPDPAQCQQNFEQAVALSLHLWPALTLAVQNEWGGPDSADKRDWFAGAIADLFPDVSRLTPAQLEQKLVQQAQLSPEQQASATVNGVKVDEPDQEDVEAVLLQVMLDEFEVAVEDDSAYEVAEQVVKLRKECLRGKFDGVEALRIKWEARGSSKNCGAVFQQVKNEDDEDEDDDDEDEETQDGDGDVEMEEAPELVATNGSRRERPEPVVDEDGFTLVTRKKR</sequence>
<dbReference type="KEGG" id="cthr:CTHT_0041360"/>
<feature type="compositionally biased region" description="Acidic residues" evidence="3">
    <location>
        <begin position="171"/>
        <end position="198"/>
    </location>
</feature>
<evidence type="ECO:0000313" key="4">
    <source>
        <dbReference type="EMBL" id="EGS19657.1"/>
    </source>
</evidence>
<dbReference type="eggNOG" id="KOG4032">
    <property type="taxonomic scope" value="Eukaryota"/>
</dbReference>
<dbReference type="HOGENOM" id="CLU_074896_0_2_1"/>
<gene>
    <name evidence="4" type="ORF">CTHT_0041360</name>
</gene>
<dbReference type="EMBL" id="GL988043">
    <property type="protein sequence ID" value="EGS19657.1"/>
    <property type="molecule type" value="Genomic_DNA"/>
</dbReference>
<feature type="region of interest" description="Disordered" evidence="3">
    <location>
        <begin position="163"/>
        <end position="228"/>
    </location>
</feature>
<proteinExistence type="inferred from homology"/>
<reference evidence="4 5" key="1">
    <citation type="journal article" date="2011" name="Cell">
        <title>Insight into structure and assembly of the nuclear pore complex by utilizing the genome of a eukaryotic thermophile.</title>
        <authorList>
            <person name="Amlacher S."/>
            <person name="Sarges P."/>
            <person name="Flemming D."/>
            <person name="van Noort V."/>
            <person name="Kunze R."/>
            <person name="Devos D.P."/>
            <person name="Arumugam M."/>
            <person name="Bork P."/>
            <person name="Hurt E."/>
        </authorList>
    </citation>
    <scope>NUCLEOTIDE SEQUENCE [LARGE SCALE GENOMIC DNA]</scope>
    <source>
        <strain evidence="5">DSM 1495 / CBS 144.50 / IMI 039719</strain>
    </source>
</reference>
<dbReference type="InterPro" id="IPR019398">
    <property type="entry name" value="Pre-rRNA_process_TSR2"/>
</dbReference>
<name>G0SA85_CHATD</name>
<comment type="similarity">
    <text evidence="1">Belongs to the TSR2 family.</text>
</comment>
<protein>
    <submittedName>
        <fullName evidence="4">Putative 20S pre-rRNA protein</fullName>
    </submittedName>
</protein>
<dbReference type="OMA" id="QSNWGGP"/>
<evidence type="ECO:0000256" key="2">
    <source>
        <dbReference type="ARBA" id="ARBA00022552"/>
    </source>
</evidence>
<dbReference type="PANTHER" id="PTHR21250">
    <property type="entry name" value="PRE-RRNA-PROCESSING PROTEIN TSR2 HOMOLOG"/>
    <property type="match status" value="1"/>
</dbReference>
<dbReference type="OrthoDB" id="263560at2759"/>
<accession>G0SA85</accession>
<evidence type="ECO:0000313" key="5">
    <source>
        <dbReference type="Proteomes" id="UP000008066"/>
    </source>
</evidence>
<dbReference type="GeneID" id="18258174"/>
<organism evidence="5">
    <name type="scientific">Chaetomium thermophilum (strain DSM 1495 / CBS 144.50 / IMI 039719)</name>
    <name type="common">Thermochaetoides thermophila</name>
    <dbReference type="NCBI Taxonomy" id="759272"/>
    <lineage>
        <taxon>Eukaryota</taxon>
        <taxon>Fungi</taxon>
        <taxon>Dikarya</taxon>
        <taxon>Ascomycota</taxon>
        <taxon>Pezizomycotina</taxon>
        <taxon>Sordariomycetes</taxon>
        <taxon>Sordariomycetidae</taxon>
        <taxon>Sordariales</taxon>
        <taxon>Chaetomiaceae</taxon>
        <taxon>Thermochaetoides</taxon>
    </lineage>
</organism>
<keyword evidence="5" id="KW-1185">Reference proteome</keyword>
<dbReference type="STRING" id="759272.G0SA85"/>
<dbReference type="GO" id="GO:0006364">
    <property type="term" value="P:rRNA processing"/>
    <property type="evidence" value="ECO:0007669"/>
    <property type="project" value="UniProtKB-KW"/>
</dbReference>
<dbReference type="RefSeq" id="XP_006694542.1">
    <property type="nucleotide sequence ID" value="XM_006694479.1"/>
</dbReference>
<evidence type="ECO:0000256" key="1">
    <source>
        <dbReference type="ARBA" id="ARBA00006524"/>
    </source>
</evidence>
<dbReference type="AlphaFoldDB" id="G0SA85"/>
<keyword evidence="2" id="KW-0698">rRNA processing</keyword>
<dbReference type="Pfam" id="PF10273">
    <property type="entry name" value="WGG"/>
    <property type="match status" value="1"/>
</dbReference>
<dbReference type="Proteomes" id="UP000008066">
    <property type="component" value="Unassembled WGS sequence"/>
</dbReference>
<evidence type="ECO:0000256" key="3">
    <source>
        <dbReference type="SAM" id="MobiDB-lite"/>
    </source>
</evidence>